<dbReference type="Proteomes" id="UP000646548">
    <property type="component" value="Unassembled WGS sequence"/>
</dbReference>
<dbReference type="EMBL" id="WKFB01000197">
    <property type="protein sequence ID" value="KAF6732123.1"/>
    <property type="molecule type" value="Genomic_DNA"/>
</dbReference>
<name>A0A834CPG8_ORYME</name>
<accession>A0A834CPG8</accession>
<gene>
    <name evidence="2" type="ORF">FQA47_017909</name>
</gene>
<organism evidence="2 3">
    <name type="scientific">Oryzias melastigma</name>
    <name type="common">Marine medaka</name>
    <dbReference type="NCBI Taxonomy" id="30732"/>
    <lineage>
        <taxon>Eukaryota</taxon>
        <taxon>Metazoa</taxon>
        <taxon>Chordata</taxon>
        <taxon>Craniata</taxon>
        <taxon>Vertebrata</taxon>
        <taxon>Euteleostomi</taxon>
        <taxon>Actinopterygii</taxon>
        <taxon>Neopterygii</taxon>
        <taxon>Teleostei</taxon>
        <taxon>Neoteleostei</taxon>
        <taxon>Acanthomorphata</taxon>
        <taxon>Ovalentaria</taxon>
        <taxon>Atherinomorphae</taxon>
        <taxon>Beloniformes</taxon>
        <taxon>Adrianichthyidae</taxon>
        <taxon>Oryziinae</taxon>
        <taxon>Oryzias</taxon>
    </lineage>
</organism>
<proteinExistence type="predicted"/>
<evidence type="ECO:0000313" key="3">
    <source>
        <dbReference type="Proteomes" id="UP000646548"/>
    </source>
</evidence>
<feature type="region of interest" description="Disordered" evidence="1">
    <location>
        <begin position="72"/>
        <end position="103"/>
    </location>
</feature>
<reference evidence="2" key="1">
    <citation type="journal article" name="BMC Genomics">
        <title>Long-read sequencing and de novo genome assembly of marine medaka (Oryzias melastigma).</title>
        <authorList>
            <person name="Liang P."/>
            <person name="Saqib H.S.A."/>
            <person name="Ni X."/>
            <person name="Shen Y."/>
        </authorList>
    </citation>
    <scope>NUCLEOTIDE SEQUENCE</scope>
    <source>
        <strain evidence="2">Bigg-433</strain>
    </source>
</reference>
<evidence type="ECO:0000313" key="2">
    <source>
        <dbReference type="EMBL" id="KAF6732123.1"/>
    </source>
</evidence>
<comment type="caution">
    <text evidence="2">The sequence shown here is derived from an EMBL/GenBank/DDBJ whole genome shotgun (WGS) entry which is preliminary data.</text>
</comment>
<sequence length="103" mass="11352">MNLGGELVFRILLHQRVQEAGIHTVTTGGRCEVNEARTKRDATKGGLWDVICREADPHWKQREKTVTHVVGERGGDTGAISENPLDSRSAAPTLLKRLKKAPN</sequence>
<dbReference type="AlphaFoldDB" id="A0A834CPG8"/>
<protein>
    <submittedName>
        <fullName evidence="2">Uncharacterized protein</fullName>
    </submittedName>
</protein>
<evidence type="ECO:0000256" key="1">
    <source>
        <dbReference type="SAM" id="MobiDB-lite"/>
    </source>
</evidence>